<protein>
    <submittedName>
        <fullName evidence="3">Uncharacterized protein DUF4255</fullName>
    </submittedName>
</protein>
<evidence type="ECO:0000313" key="4">
    <source>
        <dbReference type="Proteomes" id="UP000233786"/>
    </source>
</evidence>
<reference evidence="3" key="1">
    <citation type="submission" date="2017-12" db="EMBL/GenBank/DDBJ databases">
        <title>Sequencing the genomes of 1000 Actinobacteria strains.</title>
        <authorList>
            <person name="Klenk H.-P."/>
        </authorList>
    </citation>
    <scope>NUCLEOTIDE SEQUENCE [LARGE SCALE GENOMIC DNA]</scope>
    <source>
        <strain evidence="3">DSM 44228</strain>
    </source>
</reference>
<dbReference type="OrthoDB" id="527247at2"/>
<feature type="region of interest" description="Disordered" evidence="1">
    <location>
        <begin position="203"/>
        <end position="223"/>
    </location>
</feature>
<dbReference type="Proteomes" id="UP000233786">
    <property type="component" value="Unassembled WGS sequence"/>
</dbReference>
<dbReference type="AlphaFoldDB" id="A0A2N3Y073"/>
<dbReference type="STRING" id="994479.GCA_000194155_07088"/>
<feature type="domain" description="Pvc16 N-terminal" evidence="2">
    <location>
        <begin position="11"/>
        <end position="182"/>
    </location>
</feature>
<dbReference type="RefSeq" id="WP_010314525.1">
    <property type="nucleotide sequence ID" value="NZ_CP061007.1"/>
</dbReference>
<evidence type="ECO:0000256" key="1">
    <source>
        <dbReference type="SAM" id="MobiDB-lite"/>
    </source>
</evidence>
<organism evidence="3 4">
    <name type="scientific">Saccharopolyspora spinosa</name>
    <dbReference type="NCBI Taxonomy" id="60894"/>
    <lineage>
        <taxon>Bacteria</taxon>
        <taxon>Bacillati</taxon>
        <taxon>Actinomycetota</taxon>
        <taxon>Actinomycetes</taxon>
        <taxon>Pseudonocardiales</taxon>
        <taxon>Pseudonocardiaceae</taxon>
        <taxon>Saccharopolyspora</taxon>
    </lineage>
</organism>
<name>A0A2N3Y073_SACSN</name>
<evidence type="ECO:0000313" key="3">
    <source>
        <dbReference type="EMBL" id="PKW16319.1"/>
    </source>
</evidence>
<gene>
    <name evidence="3" type="ORF">A8926_4139</name>
</gene>
<accession>A0A2N3Y073</accession>
<sequence>MGHVHVALNLVSRALREVLALGYRADPVVDALVGTKGVVFTDPGETAKDAPGCLSLWLYRVMENGYLRNIPVEEPPGSTTRRQPPLSLDLHYLLTPFTSSAENDQILLSSSMQLLHDNAIVYVQDPVAGTIDEIRVVLGRPEQAELTGIWEALHAPYRLSVTYVVRVVRIDSTRVDDTALVVDVRTIYSSLWPESGTVPLEISDRHFAPPNGESAVQERNRGG</sequence>
<keyword evidence="4" id="KW-1185">Reference proteome</keyword>
<dbReference type="EMBL" id="PJNB01000001">
    <property type="protein sequence ID" value="PKW16319.1"/>
    <property type="molecule type" value="Genomic_DNA"/>
</dbReference>
<dbReference type="InterPro" id="IPR025351">
    <property type="entry name" value="Pvc16_N"/>
</dbReference>
<proteinExistence type="predicted"/>
<comment type="caution">
    <text evidence="3">The sequence shown here is derived from an EMBL/GenBank/DDBJ whole genome shotgun (WGS) entry which is preliminary data.</text>
</comment>
<dbReference type="Pfam" id="PF14065">
    <property type="entry name" value="Pvc16_N"/>
    <property type="match status" value="1"/>
</dbReference>
<evidence type="ECO:0000259" key="2">
    <source>
        <dbReference type="Pfam" id="PF14065"/>
    </source>
</evidence>